<dbReference type="InterPro" id="IPR035906">
    <property type="entry name" value="MetI-like_sf"/>
</dbReference>
<dbReference type="RefSeq" id="WP_072579711.1">
    <property type="nucleotide sequence ID" value="NZ_CP016020.1"/>
</dbReference>
<gene>
    <name evidence="9" type="ORF">A9C19_09225</name>
</gene>
<dbReference type="KEGG" id="bwh:A9C19_09225"/>
<keyword evidence="10" id="KW-1185">Reference proteome</keyword>
<reference evidence="9 10" key="1">
    <citation type="journal article" date="2016" name="Sci. Rep.">
        <title>Complete genome sequence and transcriptomic analysis of a novel marine strain Bacillus weihaiensis reveals the mechanism of brown algae degradation.</title>
        <authorList>
            <person name="Zhu Y."/>
            <person name="Chen P."/>
            <person name="Bao Y."/>
            <person name="Men Y."/>
            <person name="Zeng Y."/>
            <person name="Yang J."/>
            <person name="Sun J."/>
            <person name="Sun Y."/>
        </authorList>
    </citation>
    <scope>NUCLEOTIDE SEQUENCE [LARGE SCALE GENOMIC DNA]</scope>
    <source>
        <strain evidence="9 10">Alg07</strain>
    </source>
</reference>
<evidence type="ECO:0000259" key="8">
    <source>
        <dbReference type="PROSITE" id="PS50928"/>
    </source>
</evidence>
<dbReference type="Proteomes" id="UP000181936">
    <property type="component" value="Chromosome"/>
</dbReference>
<dbReference type="PANTHER" id="PTHR43163:SF6">
    <property type="entry name" value="DIPEPTIDE TRANSPORT SYSTEM PERMEASE PROTEIN DPPB-RELATED"/>
    <property type="match status" value="1"/>
</dbReference>
<sequence length="315" mass="34731">MASYILKRLISLIPVLIGVTILVFSIMHLSPGDPAKIMLGPKATEESIKALNAQLGLDQPLYVQYFSWIANVLTGDWGRSLQMKMEVLPLVMDRFHATLILTLFSAVLAAVIGIGVGIVSAYRKYTWIDRGLMLFVLFGFCLPVFWLGLILQIIFGLKLNILPMSGMYSPGTTGFVDLFMHIILPSLALSAGAGAVIARMTRSSMLEVFEQDYIRTARSKGITERKVVYVHALKNAFIPVLTVLGMQIGYLLAGAVLVEMVFSWPGIGTLMINGILARDFPLVQGIILFVASTYVVINLIVDILYALLDPRISYR</sequence>
<evidence type="ECO:0000256" key="3">
    <source>
        <dbReference type="ARBA" id="ARBA00022475"/>
    </source>
</evidence>
<dbReference type="GO" id="GO:0005886">
    <property type="term" value="C:plasma membrane"/>
    <property type="evidence" value="ECO:0007669"/>
    <property type="project" value="UniProtKB-SubCell"/>
</dbReference>
<dbReference type="CDD" id="cd06261">
    <property type="entry name" value="TM_PBP2"/>
    <property type="match status" value="1"/>
</dbReference>
<dbReference type="InterPro" id="IPR045621">
    <property type="entry name" value="BPD_transp_1_N"/>
</dbReference>
<evidence type="ECO:0000256" key="6">
    <source>
        <dbReference type="ARBA" id="ARBA00023136"/>
    </source>
</evidence>
<feature type="domain" description="ABC transmembrane type-1" evidence="8">
    <location>
        <begin position="95"/>
        <end position="305"/>
    </location>
</feature>
<dbReference type="OrthoDB" id="9773683at2"/>
<feature type="transmembrane region" description="Helical" evidence="7">
    <location>
        <begin position="282"/>
        <end position="308"/>
    </location>
</feature>
<protein>
    <submittedName>
        <fullName evidence="9">Glutathione ABC transporter permease GsiC</fullName>
    </submittedName>
</protein>
<accession>A0A1L3MRG2</accession>
<feature type="transmembrane region" description="Helical" evidence="7">
    <location>
        <begin position="95"/>
        <end position="119"/>
    </location>
</feature>
<evidence type="ECO:0000256" key="5">
    <source>
        <dbReference type="ARBA" id="ARBA00022989"/>
    </source>
</evidence>
<dbReference type="Pfam" id="PF00528">
    <property type="entry name" value="BPD_transp_1"/>
    <property type="match status" value="1"/>
</dbReference>
<evidence type="ECO:0000313" key="9">
    <source>
        <dbReference type="EMBL" id="APH04916.1"/>
    </source>
</evidence>
<keyword evidence="6 7" id="KW-0472">Membrane</keyword>
<dbReference type="SUPFAM" id="SSF161098">
    <property type="entry name" value="MetI-like"/>
    <property type="match status" value="1"/>
</dbReference>
<feature type="transmembrane region" description="Helical" evidence="7">
    <location>
        <begin position="131"/>
        <end position="155"/>
    </location>
</feature>
<feature type="transmembrane region" description="Helical" evidence="7">
    <location>
        <begin position="236"/>
        <end position="262"/>
    </location>
</feature>
<dbReference type="InterPro" id="IPR000515">
    <property type="entry name" value="MetI-like"/>
</dbReference>
<evidence type="ECO:0000256" key="4">
    <source>
        <dbReference type="ARBA" id="ARBA00022692"/>
    </source>
</evidence>
<evidence type="ECO:0000313" key="10">
    <source>
        <dbReference type="Proteomes" id="UP000181936"/>
    </source>
</evidence>
<keyword evidence="4 7" id="KW-0812">Transmembrane</keyword>
<dbReference type="Pfam" id="PF19300">
    <property type="entry name" value="BPD_transp_1_N"/>
    <property type="match status" value="1"/>
</dbReference>
<dbReference type="STRING" id="1547283.A9C19_09225"/>
<keyword evidence="3" id="KW-1003">Cell membrane</keyword>
<dbReference type="Gene3D" id="1.10.3720.10">
    <property type="entry name" value="MetI-like"/>
    <property type="match status" value="1"/>
</dbReference>
<feature type="transmembrane region" description="Helical" evidence="7">
    <location>
        <begin position="175"/>
        <end position="198"/>
    </location>
</feature>
<evidence type="ECO:0000256" key="7">
    <source>
        <dbReference type="RuleBase" id="RU363032"/>
    </source>
</evidence>
<keyword evidence="2 7" id="KW-0813">Transport</keyword>
<dbReference type="PANTHER" id="PTHR43163">
    <property type="entry name" value="DIPEPTIDE TRANSPORT SYSTEM PERMEASE PROTEIN DPPB-RELATED"/>
    <property type="match status" value="1"/>
</dbReference>
<dbReference type="GO" id="GO:0055085">
    <property type="term" value="P:transmembrane transport"/>
    <property type="evidence" value="ECO:0007669"/>
    <property type="project" value="InterPro"/>
</dbReference>
<dbReference type="PROSITE" id="PS50928">
    <property type="entry name" value="ABC_TM1"/>
    <property type="match status" value="1"/>
</dbReference>
<comment type="subcellular location">
    <subcellularLocation>
        <location evidence="1 7">Cell membrane</location>
        <topology evidence="1 7">Multi-pass membrane protein</topology>
    </subcellularLocation>
</comment>
<dbReference type="AlphaFoldDB" id="A0A1L3MRG2"/>
<feature type="transmembrane region" description="Helical" evidence="7">
    <location>
        <begin position="9"/>
        <end position="29"/>
    </location>
</feature>
<keyword evidence="5 7" id="KW-1133">Transmembrane helix</keyword>
<dbReference type="EMBL" id="CP016020">
    <property type="protein sequence ID" value="APH04916.1"/>
    <property type="molecule type" value="Genomic_DNA"/>
</dbReference>
<organism evidence="9 10">
    <name type="scientific">Bacillus weihaiensis</name>
    <dbReference type="NCBI Taxonomy" id="1547283"/>
    <lineage>
        <taxon>Bacteria</taxon>
        <taxon>Bacillati</taxon>
        <taxon>Bacillota</taxon>
        <taxon>Bacilli</taxon>
        <taxon>Bacillales</taxon>
        <taxon>Bacillaceae</taxon>
        <taxon>Bacillus</taxon>
    </lineage>
</organism>
<name>A0A1L3MRG2_9BACI</name>
<evidence type="ECO:0000256" key="1">
    <source>
        <dbReference type="ARBA" id="ARBA00004651"/>
    </source>
</evidence>
<evidence type="ECO:0000256" key="2">
    <source>
        <dbReference type="ARBA" id="ARBA00022448"/>
    </source>
</evidence>
<proteinExistence type="inferred from homology"/>
<comment type="similarity">
    <text evidence="7">Belongs to the binding-protein-dependent transport system permease family.</text>
</comment>